<sequence>MEKKSKLEYIKLEDLKLDINNPRFAELYKGSTKEEDLILYLLNEEAAEEIAKAIVKKNEFYEDKALWVIKDIDGKYSVRDGNRRCAAVKALQLPGRYLLAENKMPIEELPVYIYEDEVELKSRIAEEHAASLFRSWERIAKALHILDLANSGKSEEISSLDSKPGDFIKLGSFYKEAVIHGDEEFRKQIRRGRGKTGGKTIIYERLFRDAKLCGYKFKNSPSFKIEITDEKKFKSYIIALVKYIKDNPDIKTSDVDNDRNFIKKLKDYGFDSDPKPLVLQPSSNDNSETPSTGTQTSENPSETNTGTSQSPNNSSETPNAEPLSDTNIPNSNDNSTPDLNSGNSAPASSSPNKRGTVKKYPDIKRKQLPSGLKARIDEYFDIDSNKMPNSKIAMARVTYECVMKYVVENTKHSNILLSNSGHFGTAYKKRPHTDFDELNKKFIELILNVGFKKAFTNFDFEKMHQIIHNYHVSGTSHIAEQIKNNLIVLIEFMLQDITDLVNSLDISKIK</sequence>
<feature type="region of interest" description="Disordered" evidence="1">
    <location>
        <begin position="272"/>
        <end position="368"/>
    </location>
</feature>
<dbReference type="Proteomes" id="UP001623852">
    <property type="component" value="Chromosome"/>
</dbReference>
<reference evidence="2 3" key="1">
    <citation type="submission" date="2024-03" db="EMBL/GenBank/DDBJ databases">
        <title>Flavobacterium soyae.</title>
        <authorList>
            <person name="Zheng W."/>
        </authorList>
    </citation>
    <scope>NUCLEOTIDE SEQUENCE [LARGE SCALE GENOMIC DNA]</scope>
    <source>
        <strain evidence="2 3">55</strain>
    </source>
</reference>
<accession>A0ABZ2UDP6</accession>
<evidence type="ECO:0000256" key="1">
    <source>
        <dbReference type="SAM" id="MobiDB-lite"/>
    </source>
</evidence>
<feature type="compositionally biased region" description="Low complexity" evidence="1">
    <location>
        <begin position="340"/>
        <end position="352"/>
    </location>
</feature>
<dbReference type="RefSeq" id="WP_406843720.1">
    <property type="nucleotide sequence ID" value="NZ_CP150845.1"/>
</dbReference>
<gene>
    <name evidence="2" type="ORF">AABD74_17435</name>
</gene>
<feature type="compositionally biased region" description="Polar residues" evidence="1">
    <location>
        <begin position="280"/>
        <end position="339"/>
    </location>
</feature>
<name>A0ABZ2UDP6_9FLAO</name>
<protein>
    <recommendedName>
        <fullName evidence="4">ParB/Sulfiredoxin domain-containing protein</fullName>
    </recommendedName>
</protein>
<dbReference type="EMBL" id="CP150845">
    <property type="protein sequence ID" value="WYZ18936.1"/>
    <property type="molecule type" value="Genomic_DNA"/>
</dbReference>
<organism evidence="2 3">
    <name type="scientific">Flavobacterium soyae</name>
    <dbReference type="NCBI Taxonomy" id="2903098"/>
    <lineage>
        <taxon>Bacteria</taxon>
        <taxon>Pseudomonadati</taxon>
        <taxon>Bacteroidota</taxon>
        <taxon>Flavobacteriia</taxon>
        <taxon>Flavobacteriales</taxon>
        <taxon>Flavobacteriaceae</taxon>
        <taxon>Flavobacterium</taxon>
    </lineage>
</organism>
<evidence type="ECO:0000313" key="2">
    <source>
        <dbReference type="EMBL" id="WYZ18936.1"/>
    </source>
</evidence>
<proteinExistence type="predicted"/>
<evidence type="ECO:0000313" key="3">
    <source>
        <dbReference type="Proteomes" id="UP001623852"/>
    </source>
</evidence>
<keyword evidence="3" id="KW-1185">Reference proteome</keyword>
<evidence type="ECO:0008006" key="4">
    <source>
        <dbReference type="Google" id="ProtNLM"/>
    </source>
</evidence>